<comment type="caution">
    <text evidence="1">The sequence shown here is derived from an EMBL/GenBank/DDBJ whole genome shotgun (WGS) entry which is preliminary data.</text>
</comment>
<dbReference type="EMBL" id="BNBT01000005">
    <property type="protein sequence ID" value="GHE39009.1"/>
    <property type="molecule type" value="Genomic_DNA"/>
</dbReference>
<sequence length="110" mass="12427">MLTVEEVRDLLAPRVVGAWDQGGGFTLEVVDLEVVQRGRQFSVYLEVVAPDGRWLVRCDRGSGESHLFNPCPPETLLAWVATALRIEMFEWWETKGAERRTAKQGVRLDG</sequence>
<proteinExistence type="predicted"/>
<dbReference type="Proteomes" id="UP000608024">
    <property type="component" value="Unassembled WGS sequence"/>
</dbReference>
<reference evidence="1" key="2">
    <citation type="submission" date="2020-09" db="EMBL/GenBank/DDBJ databases">
        <authorList>
            <person name="Sun Q."/>
            <person name="Ohkuma M."/>
        </authorList>
    </citation>
    <scope>NUCLEOTIDE SEQUENCE</scope>
    <source>
        <strain evidence="1">JCM 4784</strain>
    </source>
</reference>
<reference evidence="1" key="1">
    <citation type="journal article" date="2014" name="Int. J. Syst. Evol. Microbiol.">
        <title>Complete genome sequence of Corynebacterium casei LMG S-19264T (=DSM 44701T), isolated from a smear-ripened cheese.</title>
        <authorList>
            <consortium name="US DOE Joint Genome Institute (JGI-PGF)"/>
            <person name="Walter F."/>
            <person name="Albersmeier A."/>
            <person name="Kalinowski J."/>
            <person name="Ruckert C."/>
        </authorList>
    </citation>
    <scope>NUCLEOTIDE SEQUENCE</scope>
    <source>
        <strain evidence="1">JCM 4784</strain>
    </source>
</reference>
<accession>A0A919DDM6</accession>
<name>A0A919DDM6_9ACTN</name>
<evidence type="ECO:0000313" key="2">
    <source>
        <dbReference type="Proteomes" id="UP000608024"/>
    </source>
</evidence>
<keyword evidence="2" id="KW-1185">Reference proteome</keyword>
<dbReference type="RefSeq" id="WP_190134193.1">
    <property type="nucleotide sequence ID" value="NZ_BNBT01000005.1"/>
</dbReference>
<dbReference type="AlphaFoldDB" id="A0A919DDM6"/>
<gene>
    <name evidence="1" type="ORF">GCM10018785_05720</name>
</gene>
<organism evidence="1 2">
    <name type="scientific">Streptomyces longispororuber</name>
    <dbReference type="NCBI Taxonomy" id="68230"/>
    <lineage>
        <taxon>Bacteria</taxon>
        <taxon>Bacillati</taxon>
        <taxon>Actinomycetota</taxon>
        <taxon>Actinomycetes</taxon>
        <taxon>Kitasatosporales</taxon>
        <taxon>Streptomycetaceae</taxon>
        <taxon>Streptomyces</taxon>
    </lineage>
</organism>
<protein>
    <submittedName>
        <fullName evidence="1">Uncharacterized protein</fullName>
    </submittedName>
</protein>
<evidence type="ECO:0000313" key="1">
    <source>
        <dbReference type="EMBL" id="GHE39009.1"/>
    </source>
</evidence>